<name>A0ABT4TI90_9ACTN</name>
<organism evidence="1 2">
    <name type="scientific">Nocardiopsis suaedae</name>
    <dbReference type="NCBI Taxonomy" id="3018444"/>
    <lineage>
        <taxon>Bacteria</taxon>
        <taxon>Bacillati</taxon>
        <taxon>Actinomycetota</taxon>
        <taxon>Actinomycetes</taxon>
        <taxon>Streptosporangiales</taxon>
        <taxon>Nocardiopsidaceae</taxon>
        <taxon>Nocardiopsis</taxon>
    </lineage>
</organism>
<keyword evidence="2" id="KW-1185">Reference proteome</keyword>
<dbReference type="EMBL" id="JAQFWP010000010">
    <property type="protein sequence ID" value="MDA2804386.1"/>
    <property type="molecule type" value="Genomic_DNA"/>
</dbReference>
<protein>
    <submittedName>
        <fullName evidence="1">Uncharacterized protein</fullName>
    </submittedName>
</protein>
<accession>A0ABT4TI90</accession>
<reference evidence="1" key="1">
    <citation type="submission" date="2023-01" db="EMBL/GenBank/DDBJ databases">
        <title>Draft genome sequence of Nocardiopsis sp. LSu2-4 isolated from halophytes.</title>
        <authorList>
            <person name="Duangmal K."/>
            <person name="Chantavorakit T."/>
        </authorList>
    </citation>
    <scope>NUCLEOTIDE SEQUENCE</scope>
    <source>
        <strain evidence="1">LSu2-4</strain>
    </source>
</reference>
<gene>
    <name evidence="1" type="ORF">O4U47_07660</name>
</gene>
<comment type="caution">
    <text evidence="1">The sequence shown here is derived from an EMBL/GenBank/DDBJ whole genome shotgun (WGS) entry which is preliminary data.</text>
</comment>
<dbReference type="Proteomes" id="UP001165685">
    <property type="component" value="Unassembled WGS sequence"/>
</dbReference>
<evidence type="ECO:0000313" key="2">
    <source>
        <dbReference type="Proteomes" id="UP001165685"/>
    </source>
</evidence>
<proteinExistence type="predicted"/>
<sequence>MIHAREDRWDLGLRGPRVESVEERGDGVRIAVAAPLASGDAVDVLQTLIGTKVLVSIAFPAGHLRLVFGDGRHITAPGRGDPVSGPADWAPGSSDGVLIRAVRGGVEVTGAVG</sequence>
<evidence type="ECO:0000313" key="1">
    <source>
        <dbReference type="EMBL" id="MDA2804386.1"/>
    </source>
</evidence>